<dbReference type="EMBL" id="BTGU01000019">
    <property type="protein sequence ID" value="GMN44756.1"/>
    <property type="molecule type" value="Genomic_DNA"/>
</dbReference>
<protein>
    <submittedName>
        <fullName evidence="1">Uncharacterized protein</fullName>
    </submittedName>
</protein>
<dbReference type="Proteomes" id="UP001187192">
    <property type="component" value="Unassembled WGS sequence"/>
</dbReference>
<keyword evidence="2" id="KW-1185">Reference proteome</keyword>
<reference evidence="1" key="1">
    <citation type="submission" date="2023-07" db="EMBL/GenBank/DDBJ databases">
        <title>draft genome sequence of fig (Ficus carica).</title>
        <authorList>
            <person name="Takahashi T."/>
            <person name="Nishimura K."/>
        </authorList>
    </citation>
    <scope>NUCLEOTIDE SEQUENCE</scope>
</reference>
<name>A0AA88D6I9_FICCA</name>
<organism evidence="1 2">
    <name type="scientific">Ficus carica</name>
    <name type="common">Common fig</name>
    <dbReference type="NCBI Taxonomy" id="3494"/>
    <lineage>
        <taxon>Eukaryota</taxon>
        <taxon>Viridiplantae</taxon>
        <taxon>Streptophyta</taxon>
        <taxon>Embryophyta</taxon>
        <taxon>Tracheophyta</taxon>
        <taxon>Spermatophyta</taxon>
        <taxon>Magnoliopsida</taxon>
        <taxon>eudicotyledons</taxon>
        <taxon>Gunneridae</taxon>
        <taxon>Pentapetalae</taxon>
        <taxon>rosids</taxon>
        <taxon>fabids</taxon>
        <taxon>Rosales</taxon>
        <taxon>Moraceae</taxon>
        <taxon>Ficeae</taxon>
        <taxon>Ficus</taxon>
    </lineage>
</organism>
<comment type="caution">
    <text evidence="1">The sequence shown here is derived from an EMBL/GenBank/DDBJ whole genome shotgun (WGS) entry which is preliminary data.</text>
</comment>
<proteinExistence type="predicted"/>
<sequence length="252" mass="28594">MRSAEFTIRPTLDPSSKERQQEYYLRMERREDYNDDVIDGLTKLLEGNAILCSVADSDEKNDELRSSPISLDPATISRSFPASSAHEQMIRASTPWDWQTHDPTPTFLTPVGPQTHGAMPTASTPSLEPLMHCIDSRIGEHQTYMKSILANHEATIVQKMEANNKAIMHKIELAMGMNKEACSGRVNVEFEQQLSRGVETRYSGGDNFECQQYPLQDERIRYGGEYGHDRVVGMEADANIEYVKNHEDRPEK</sequence>
<accession>A0AA88D6I9</accession>
<dbReference type="AlphaFoldDB" id="A0AA88D6I9"/>
<gene>
    <name evidence="1" type="ORF">TIFTF001_013954</name>
</gene>
<evidence type="ECO:0000313" key="2">
    <source>
        <dbReference type="Proteomes" id="UP001187192"/>
    </source>
</evidence>
<evidence type="ECO:0000313" key="1">
    <source>
        <dbReference type="EMBL" id="GMN44756.1"/>
    </source>
</evidence>